<keyword evidence="5" id="KW-0479">Metal-binding</keyword>
<dbReference type="PIRSF" id="PIRSF000294">
    <property type="entry name" value="Cytochrome-c_peroxidase"/>
    <property type="match status" value="1"/>
</dbReference>
<dbReference type="GO" id="GO:0030313">
    <property type="term" value="C:cell envelope"/>
    <property type="evidence" value="ECO:0007669"/>
    <property type="project" value="UniProtKB-SubCell"/>
</dbReference>
<dbReference type="EC" id="1.11.1.5" evidence="7"/>
<dbReference type="InterPro" id="IPR051395">
    <property type="entry name" value="Cytochrome_c_Peroxidase/MauG"/>
</dbReference>
<comment type="PTM">
    <text evidence="4">Binds 2 heme groups per subunit.</text>
</comment>
<dbReference type="EMBL" id="UGYW01000002">
    <property type="protein sequence ID" value="SUJ25818.1"/>
    <property type="molecule type" value="Genomic_DNA"/>
</dbReference>
<evidence type="ECO:0000256" key="5">
    <source>
        <dbReference type="PIRSR" id="PIRSR000294-2"/>
    </source>
</evidence>
<feature type="binding site" description="covalent" evidence="4">
    <location>
        <position position="84"/>
    </location>
    <ligand>
        <name>heme c</name>
        <dbReference type="ChEBI" id="CHEBI:61717"/>
        <label>1</label>
    </ligand>
</feature>
<keyword evidence="2" id="KW-0732">Signal</keyword>
<dbReference type="GO" id="GO:0046872">
    <property type="term" value="F:metal ion binding"/>
    <property type="evidence" value="ECO:0007669"/>
    <property type="project" value="UniProtKB-KW"/>
</dbReference>
<dbReference type="PANTHER" id="PTHR30600">
    <property type="entry name" value="CYTOCHROME C PEROXIDASE-RELATED"/>
    <property type="match status" value="1"/>
</dbReference>
<feature type="binding site" description="covalent" evidence="4">
    <location>
        <position position="226"/>
    </location>
    <ligand>
        <name>heme c</name>
        <dbReference type="ChEBI" id="CHEBI:61717"/>
        <label>2</label>
    </ligand>
</feature>
<dbReference type="Pfam" id="PF03150">
    <property type="entry name" value="CCP_MauG"/>
    <property type="match status" value="1"/>
</dbReference>
<feature type="binding site" description="covalent" evidence="4">
    <location>
        <position position="229"/>
    </location>
    <ligand>
        <name>heme c</name>
        <dbReference type="ChEBI" id="CHEBI:61717"/>
        <label>2</label>
    </ligand>
</feature>
<comment type="cofactor">
    <cofactor evidence="4">
        <name>heme</name>
        <dbReference type="ChEBI" id="CHEBI:30413"/>
    </cofactor>
    <text evidence="4">Binds 2 heme groups.</text>
</comment>
<sequence>MSFVRSLILAVTMLTVFSCQKDITLPEGTEEPFPTIYRLHAPAYFGVPVAMPDNPLTVQGVALGRRLFYDPLLSANMQVSCASCHHQDKAFADGAILSQAGVSGKPLTRHSPVLLNLAWADQGFFWDGGAKNLESQAFAPLTHADEMGMSLADIKARLRSDSEYSKLFYQAFGEAPSAEGTAKALAQFQRTLISADSRYDRYLRSGSKKELTEAEHRGRILVKQKCGNCHSGAHFTDYRFHNNGMDANFSDLSDEWIHLGRYRISLDPKDMGAYKTPTLRNVAVSAPYMHDGRFATLDQVLDHYRFGVKTSSFTDPVLYDFSGNIGISMTDKEEADIKAFLFALTDEQFLNNTRFSNPNKK</sequence>
<comment type="subcellular location">
    <subcellularLocation>
        <location evidence="1">Cell envelope</location>
    </subcellularLocation>
</comment>
<dbReference type="InterPro" id="IPR004852">
    <property type="entry name" value="Di-haem_cyt_c_peroxidsae"/>
</dbReference>
<dbReference type="SUPFAM" id="SSF46626">
    <property type="entry name" value="Cytochrome c"/>
    <property type="match status" value="2"/>
</dbReference>
<dbReference type="InterPro" id="IPR036909">
    <property type="entry name" value="Cyt_c-like_dom_sf"/>
</dbReference>
<keyword evidence="7" id="KW-0575">Peroxidase</keyword>
<gene>
    <name evidence="7" type="primary">ccp_3</name>
    <name evidence="7" type="ORF">NCTC11388_03868</name>
</gene>
<reference evidence="7 8" key="1">
    <citation type="submission" date="2018-06" db="EMBL/GenBank/DDBJ databases">
        <authorList>
            <consortium name="Pathogen Informatics"/>
            <person name="Doyle S."/>
        </authorList>
    </citation>
    <scope>NUCLEOTIDE SEQUENCE [LARGE SCALE GENOMIC DNA]</scope>
    <source>
        <strain evidence="7 8">NCTC11388</strain>
    </source>
</reference>
<evidence type="ECO:0000313" key="7">
    <source>
        <dbReference type="EMBL" id="SUJ25818.1"/>
    </source>
</evidence>
<evidence type="ECO:0000256" key="3">
    <source>
        <dbReference type="ARBA" id="ARBA00023002"/>
    </source>
</evidence>
<accession>A0A380CRF8</accession>
<dbReference type="AlphaFoldDB" id="A0A380CRF8"/>
<dbReference type="Proteomes" id="UP000254893">
    <property type="component" value="Unassembled WGS sequence"/>
</dbReference>
<dbReference type="InterPro" id="IPR026259">
    <property type="entry name" value="MauG/Cytc_peroxidase"/>
</dbReference>
<evidence type="ECO:0000256" key="4">
    <source>
        <dbReference type="PIRSR" id="PIRSR000294-1"/>
    </source>
</evidence>
<feature type="binding site" description="covalent" evidence="4">
    <location>
        <position position="81"/>
    </location>
    <ligand>
        <name>heme c</name>
        <dbReference type="ChEBI" id="CHEBI:61717"/>
        <label>1</label>
    </ligand>
</feature>
<feature type="domain" description="Di-haem cytochrome c peroxidase" evidence="6">
    <location>
        <begin position="59"/>
        <end position="205"/>
    </location>
</feature>
<protein>
    <submittedName>
        <fullName evidence="7">Cytochrome c551 peroxidase</fullName>
        <ecNumber evidence="7">1.11.1.5</ecNumber>
    </submittedName>
</protein>
<organism evidence="7 8">
    <name type="scientific">Sphingobacterium spiritivorum</name>
    <name type="common">Flavobacterium spiritivorum</name>
    <dbReference type="NCBI Taxonomy" id="258"/>
    <lineage>
        <taxon>Bacteria</taxon>
        <taxon>Pseudomonadati</taxon>
        <taxon>Bacteroidota</taxon>
        <taxon>Sphingobacteriia</taxon>
        <taxon>Sphingobacteriales</taxon>
        <taxon>Sphingobacteriaceae</taxon>
        <taxon>Sphingobacterium</taxon>
    </lineage>
</organism>
<feature type="binding site" description="axial binding residue" evidence="5">
    <location>
        <position position="85"/>
    </location>
    <ligand>
        <name>heme c</name>
        <dbReference type="ChEBI" id="CHEBI:61717"/>
        <label>1</label>
    </ligand>
    <ligandPart>
        <name>Fe</name>
        <dbReference type="ChEBI" id="CHEBI:18248"/>
    </ligandPart>
</feature>
<keyword evidence="3 7" id="KW-0560">Oxidoreductase</keyword>
<evidence type="ECO:0000259" key="6">
    <source>
        <dbReference type="Pfam" id="PF03150"/>
    </source>
</evidence>
<keyword evidence="5" id="KW-0408">Iron</keyword>
<name>A0A380CRF8_SPHSI</name>
<keyword evidence="4" id="KW-0349">Heme</keyword>
<dbReference type="GO" id="GO:0020037">
    <property type="term" value="F:heme binding"/>
    <property type="evidence" value="ECO:0007669"/>
    <property type="project" value="InterPro"/>
</dbReference>
<dbReference type="GO" id="GO:0009055">
    <property type="term" value="F:electron transfer activity"/>
    <property type="evidence" value="ECO:0007669"/>
    <property type="project" value="InterPro"/>
</dbReference>
<dbReference type="PROSITE" id="PS51257">
    <property type="entry name" value="PROKAR_LIPOPROTEIN"/>
    <property type="match status" value="1"/>
</dbReference>
<dbReference type="GO" id="GO:0004130">
    <property type="term" value="F:cytochrome-c peroxidase activity"/>
    <property type="evidence" value="ECO:0007669"/>
    <property type="project" value="UniProtKB-EC"/>
</dbReference>
<feature type="binding site" description="axial binding residue" evidence="5">
    <location>
        <position position="230"/>
    </location>
    <ligand>
        <name>heme c</name>
        <dbReference type="ChEBI" id="CHEBI:61717"/>
        <label>2</label>
    </ligand>
    <ligandPart>
        <name>Fe</name>
        <dbReference type="ChEBI" id="CHEBI:18248"/>
    </ligandPart>
</feature>
<evidence type="ECO:0000256" key="1">
    <source>
        <dbReference type="ARBA" id="ARBA00004196"/>
    </source>
</evidence>
<evidence type="ECO:0000313" key="8">
    <source>
        <dbReference type="Proteomes" id="UP000254893"/>
    </source>
</evidence>
<evidence type="ECO:0000256" key="2">
    <source>
        <dbReference type="ARBA" id="ARBA00022729"/>
    </source>
</evidence>
<dbReference type="PANTHER" id="PTHR30600:SF10">
    <property type="entry name" value="BLL6722 PROTEIN"/>
    <property type="match status" value="1"/>
</dbReference>
<dbReference type="Gene3D" id="1.10.760.10">
    <property type="entry name" value="Cytochrome c-like domain"/>
    <property type="match status" value="2"/>
</dbReference>
<proteinExistence type="predicted"/>